<accession>A0A7G7MCJ4</accession>
<dbReference type="KEGG" id="ppel:H6H00_20000"/>
<protein>
    <submittedName>
        <fullName evidence="1">Uncharacterized protein</fullName>
    </submittedName>
</protein>
<keyword evidence="2" id="KW-1185">Reference proteome</keyword>
<dbReference type="AlphaFoldDB" id="A0A7G7MCJ4"/>
<dbReference type="RefSeq" id="WP_185717267.1">
    <property type="nucleotide sequence ID" value="NZ_BAAAWI010000001.1"/>
</dbReference>
<gene>
    <name evidence="1" type="ORF">H6H00_20000</name>
</gene>
<dbReference type="Proteomes" id="UP000515728">
    <property type="component" value="Chromosome"/>
</dbReference>
<proteinExistence type="predicted"/>
<sequence length="81" mass="8697">MNPFATSCFRTLATEFLQLIPGYLEILRAHGVDCVEVRSDDPGRVVYEDEHQVVVVPSSGSGFEISARFGGSEAGAAPLIL</sequence>
<evidence type="ECO:0000313" key="1">
    <source>
        <dbReference type="EMBL" id="QNG50505.1"/>
    </source>
</evidence>
<reference evidence="1 2" key="1">
    <citation type="submission" date="2020-08" db="EMBL/GenBank/DDBJ databases">
        <authorList>
            <person name="Mo P."/>
        </authorList>
    </citation>
    <scope>NUCLEOTIDE SEQUENCE [LARGE SCALE GENOMIC DNA]</scope>
    <source>
        <strain evidence="1 2">CGMCC 4.1532</strain>
    </source>
</reference>
<name>A0A7G7MCJ4_9PSEU</name>
<organism evidence="1 2">
    <name type="scientific">Pseudonocardia petroleophila</name>
    <dbReference type="NCBI Taxonomy" id="37331"/>
    <lineage>
        <taxon>Bacteria</taxon>
        <taxon>Bacillati</taxon>
        <taxon>Actinomycetota</taxon>
        <taxon>Actinomycetes</taxon>
        <taxon>Pseudonocardiales</taxon>
        <taxon>Pseudonocardiaceae</taxon>
        <taxon>Pseudonocardia</taxon>
    </lineage>
</organism>
<evidence type="ECO:0000313" key="2">
    <source>
        <dbReference type="Proteomes" id="UP000515728"/>
    </source>
</evidence>
<dbReference type="EMBL" id="CP060131">
    <property type="protein sequence ID" value="QNG50505.1"/>
    <property type="molecule type" value="Genomic_DNA"/>
</dbReference>